<sequence length="126" mass="15380">MAEKPLELLGRKHDNISYSEHIARRPLPTVLRSEFGKDTVIVTRDLMRGHRFLLKERRYKLLFNRWLTQRQYQLFRVDNRRGPVFRVPLPFSNLAQKNGDTWHVPYEVEQKNDQDEFHKMWLCMKR</sequence>
<dbReference type="InterPro" id="IPR011990">
    <property type="entry name" value="TPR-like_helical_dom_sf"/>
</dbReference>
<proteinExistence type="predicted"/>
<evidence type="ECO:0000313" key="2">
    <source>
        <dbReference type="EMBL" id="KAJ8981956.1"/>
    </source>
</evidence>
<gene>
    <name evidence="2" type="ORF">NQ317_002130</name>
</gene>
<keyword evidence="3" id="KW-1185">Reference proteome</keyword>
<protein>
    <recommendedName>
        <fullName evidence="1">PRORP domain-containing protein</fullName>
    </recommendedName>
</protein>
<organism evidence="2 3">
    <name type="scientific">Molorchus minor</name>
    <dbReference type="NCBI Taxonomy" id="1323400"/>
    <lineage>
        <taxon>Eukaryota</taxon>
        <taxon>Metazoa</taxon>
        <taxon>Ecdysozoa</taxon>
        <taxon>Arthropoda</taxon>
        <taxon>Hexapoda</taxon>
        <taxon>Insecta</taxon>
        <taxon>Pterygota</taxon>
        <taxon>Neoptera</taxon>
        <taxon>Endopterygota</taxon>
        <taxon>Coleoptera</taxon>
        <taxon>Polyphaga</taxon>
        <taxon>Cucujiformia</taxon>
        <taxon>Chrysomeloidea</taxon>
        <taxon>Cerambycidae</taxon>
        <taxon>Lamiinae</taxon>
        <taxon>Monochamini</taxon>
        <taxon>Molorchus</taxon>
    </lineage>
</organism>
<dbReference type="Pfam" id="PF16953">
    <property type="entry name" value="PRORP"/>
    <property type="match status" value="1"/>
</dbReference>
<evidence type="ECO:0000259" key="1">
    <source>
        <dbReference type="Pfam" id="PF16953"/>
    </source>
</evidence>
<comment type="caution">
    <text evidence="2">The sequence shown here is derived from an EMBL/GenBank/DDBJ whole genome shotgun (WGS) entry which is preliminary data.</text>
</comment>
<feature type="domain" description="PRORP" evidence="1">
    <location>
        <begin position="34"/>
        <end position="123"/>
    </location>
</feature>
<name>A0ABQ9JVT8_9CUCU</name>
<reference evidence="2" key="1">
    <citation type="journal article" date="2023" name="Insect Mol. Biol.">
        <title>Genome sequencing provides insights into the evolution of gene families encoding plant cell wall-degrading enzymes in longhorned beetles.</title>
        <authorList>
            <person name="Shin N.R."/>
            <person name="Okamura Y."/>
            <person name="Kirsch R."/>
            <person name="Pauchet Y."/>
        </authorList>
    </citation>
    <scope>NUCLEOTIDE SEQUENCE</scope>
    <source>
        <strain evidence="2">MMC_N1</strain>
    </source>
</reference>
<dbReference type="Proteomes" id="UP001162164">
    <property type="component" value="Unassembled WGS sequence"/>
</dbReference>
<dbReference type="Gene3D" id="1.25.40.10">
    <property type="entry name" value="Tetratricopeptide repeat domain"/>
    <property type="match status" value="1"/>
</dbReference>
<dbReference type="EMBL" id="JAPWTJ010000153">
    <property type="protein sequence ID" value="KAJ8981956.1"/>
    <property type="molecule type" value="Genomic_DNA"/>
</dbReference>
<dbReference type="Gene3D" id="3.40.50.11980">
    <property type="match status" value="1"/>
</dbReference>
<accession>A0ABQ9JVT8</accession>
<evidence type="ECO:0000313" key="3">
    <source>
        <dbReference type="Proteomes" id="UP001162164"/>
    </source>
</evidence>
<dbReference type="InterPro" id="IPR031595">
    <property type="entry name" value="PRORP_C"/>
</dbReference>